<dbReference type="InterPro" id="IPR050723">
    <property type="entry name" value="CFA/CMAS"/>
</dbReference>
<evidence type="ECO:0000256" key="2">
    <source>
        <dbReference type="ARBA" id="ARBA00022603"/>
    </source>
</evidence>
<keyword evidence="2" id="KW-0489">Methyltransferase</keyword>
<evidence type="ECO:0000256" key="1">
    <source>
        <dbReference type="ARBA" id="ARBA00010815"/>
    </source>
</evidence>
<accession>A0ABT5MZ98</accession>
<dbReference type="InterPro" id="IPR003333">
    <property type="entry name" value="CMAS"/>
</dbReference>
<dbReference type="PIRSF" id="PIRSF003085">
    <property type="entry name" value="CMAS"/>
    <property type="match status" value="1"/>
</dbReference>
<dbReference type="PANTHER" id="PTHR43667:SF2">
    <property type="entry name" value="FATTY ACID C-METHYL TRANSFERASE"/>
    <property type="match status" value="1"/>
</dbReference>
<dbReference type="Gene3D" id="3.40.50.150">
    <property type="entry name" value="Vaccinia Virus protein VP39"/>
    <property type="match status" value="1"/>
</dbReference>
<dbReference type="PANTHER" id="PTHR43667">
    <property type="entry name" value="CYCLOPROPANE-FATTY-ACYL-PHOSPHOLIPID SYNTHASE"/>
    <property type="match status" value="1"/>
</dbReference>
<sequence>MNSSTATTRFALPQGTPAAARTAIRLLQRLQHGSLTVQFPDGTLQHFGNGDGPAAAMTLRNWQVCHAALKSGDIGFAESYIAGDWTTPNLTELLKVFLANRQHVDDVIYGSWAGRLLYRIKHLLHRNTRSNSRKNIHAHYDLGNAFYELWLDDTMNYSSAWFEGGAATQGMREAQHAKVRRALRMARVEPGQRVLEIGCGWGALAEMASTEFQASVTGVTLSTEQLDFARQRMQRLGVADRADLRLQDYRDIQDAPFDAICSIEMIEAVGREYWPTYFETVNRLLKPGGRACIQSIVIDDALFNRYINSTDFIQQYIFPGGCLPCPREFRRAAEAAGLQVEDSFAFGQDYALTLQHWRDRFLAQRSRIQQLGFDERFMHIWEFYLAYCEAGFAMGSIDLVQYTLVKPQP</sequence>
<name>A0ABT5MZ98_9BURK</name>
<dbReference type="RefSeq" id="WP_273951853.1">
    <property type="nucleotide sequence ID" value="NZ_JAQSIP010000005.1"/>
</dbReference>
<dbReference type="Pfam" id="PF02353">
    <property type="entry name" value="CMAS"/>
    <property type="match status" value="1"/>
</dbReference>
<protein>
    <submittedName>
        <fullName evidence="6">Cyclopropane-fatty-acyl-phospholipid synthase</fullName>
    </submittedName>
</protein>
<keyword evidence="5" id="KW-0443">Lipid metabolism</keyword>
<organism evidence="6 7">
    <name type="scientific">Curvibacter cyanobacteriorum</name>
    <dbReference type="NCBI Taxonomy" id="3026422"/>
    <lineage>
        <taxon>Bacteria</taxon>
        <taxon>Pseudomonadati</taxon>
        <taxon>Pseudomonadota</taxon>
        <taxon>Betaproteobacteria</taxon>
        <taxon>Burkholderiales</taxon>
        <taxon>Comamonadaceae</taxon>
        <taxon>Curvibacter</taxon>
    </lineage>
</organism>
<evidence type="ECO:0000313" key="6">
    <source>
        <dbReference type="EMBL" id="MDD0839400.1"/>
    </source>
</evidence>
<dbReference type="Proteomes" id="UP001528673">
    <property type="component" value="Unassembled WGS sequence"/>
</dbReference>
<evidence type="ECO:0000256" key="5">
    <source>
        <dbReference type="ARBA" id="ARBA00023098"/>
    </source>
</evidence>
<evidence type="ECO:0000256" key="3">
    <source>
        <dbReference type="ARBA" id="ARBA00022679"/>
    </source>
</evidence>
<comment type="caution">
    <text evidence="6">The sequence shown here is derived from an EMBL/GenBank/DDBJ whole genome shotgun (WGS) entry which is preliminary data.</text>
</comment>
<comment type="similarity">
    <text evidence="1">Belongs to the CFA/CMAS family.</text>
</comment>
<proteinExistence type="inferred from homology"/>
<reference evidence="6 7" key="1">
    <citation type="submission" date="2023-02" db="EMBL/GenBank/DDBJ databases">
        <title>Bacterial whole genomic sequence of Curvibacter sp. HBC61.</title>
        <authorList>
            <person name="Le V."/>
            <person name="Ko S.-R."/>
            <person name="Ahn C.-Y."/>
            <person name="Oh H.-M."/>
        </authorList>
    </citation>
    <scope>NUCLEOTIDE SEQUENCE [LARGE SCALE GENOMIC DNA]</scope>
    <source>
        <strain evidence="6 7">HBC61</strain>
    </source>
</reference>
<dbReference type="SUPFAM" id="SSF53335">
    <property type="entry name" value="S-adenosyl-L-methionine-dependent methyltransferases"/>
    <property type="match status" value="1"/>
</dbReference>
<gene>
    <name evidence="6" type="ORF">PSQ40_12520</name>
</gene>
<keyword evidence="7" id="KW-1185">Reference proteome</keyword>
<dbReference type="InterPro" id="IPR029063">
    <property type="entry name" value="SAM-dependent_MTases_sf"/>
</dbReference>
<keyword evidence="4" id="KW-0949">S-adenosyl-L-methionine</keyword>
<dbReference type="EMBL" id="JAQSIP010000005">
    <property type="protein sequence ID" value="MDD0839400.1"/>
    <property type="molecule type" value="Genomic_DNA"/>
</dbReference>
<evidence type="ECO:0000256" key="4">
    <source>
        <dbReference type="ARBA" id="ARBA00022691"/>
    </source>
</evidence>
<evidence type="ECO:0000313" key="7">
    <source>
        <dbReference type="Proteomes" id="UP001528673"/>
    </source>
</evidence>
<dbReference type="CDD" id="cd02440">
    <property type="entry name" value="AdoMet_MTases"/>
    <property type="match status" value="1"/>
</dbReference>
<keyword evidence="3" id="KW-0808">Transferase</keyword>